<feature type="compositionally biased region" description="Basic and acidic residues" evidence="9">
    <location>
        <begin position="689"/>
        <end position="711"/>
    </location>
</feature>
<dbReference type="CDD" id="cd06147">
    <property type="entry name" value="Rrp6p_like_exo"/>
    <property type="match status" value="1"/>
</dbReference>
<dbReference type="GO" id="GO:0000467">
    <property type="term" value="P:exonucleolytic trimming to generate mature 3'-end of 5.8S rRNA from tricistronic rRNA transcript (SSU-rRNA, 5.8S rRNA, LSU-rRNA)"/>
    <property type="evidence" value="ECO:0007669"/>
    <property type="project" value="InterPro"/>
</dbReference>
<dbReference type="SUPFAM" id="SSF53098">
    <property type="entry name" value="Ribonuclease H-like"/>
    <property type="match status" value="1"/>
</dbReference>
<proteinExistence type="inferred from homology"/>
<dbReference type="PROSITE" id="PS50967">
    <property type="entry name" value="HRDC"/>
    <property type="match status" value="1"/>
</dbReference>
<dbReference type="SMART" id="SM00341">
    <property type="entry name" value="HRDC"/>
    <property type="match status" value="1"/>
</dbReference>
<dbReference type="Pfam" id="PF00570">
    <property type="entry name" value="HRDC"/>
    <property type="match status" value="1"/>
</dbReference>
<dbReference type="InterPro" id="IPR044876">
    <property type="entry name" value="HRDC_dom_sf"/>
</dbReference>
<dbReference type="InterPro" id="IPR002121">
    <property type="entry name" value="HRDC_dom"/>
</dbReference>
<dbReference type="InterPro" id="IPR012588">
    <property type="entry name" value="Exosome-assoc_fac_Rrp6_N"/>
</dbReference>
<comment type="similarity">
    <text evidence="8">Belongs to the exosome component 10/RRP6 family.</text>
</comment>
<dbReference type="FunFam" id="1.10.150.80:FF:000001">
    <property type="entry name" value="Putative exosome component 10"/>
    <property type="match status" value="1"/>
</dbReference>
<dbReference type="GO" id="GO:0071044">
    <property type="term" value="P:histone mRNA catabolic process"/>
    <property type="evidence" value="ECO:0007669"/>
    <property type="project" value="TreeGrafter"/>
</dbReference>
<dbReference type="GO" id="GO:0000175">
    <property type="term" value="F:3'-5'-RNA exonuclease activity"/>
    <property type="evidence" value="ECO:0007669"/>
    <property type="project" value="InterPro"/>
</dbReference>
<feature type="compositionally biased region" description="Basic and acidic residues" evidence="9">
    <location>
        <begin position="19"/>
        <end position="29"/>
    </location>
</feature>
<dbReference type="AlphaFoldDB" id="A0A0N5D1H2"/>
<dbReference type="InterPro" id="IPR012337">
    <property type="entry name" value="RNaseH-like_sf"/>
</dbReference>
<dbReference type="GO" id="GO:0071040">
    <property type="term" value="P:nuclear polyadenylation-dependent antisense transcript catabolic process"/>
    <property type="evidence" value="ECO:0007669"/>
    <property type="project" value="TreeGrafter"/>
</dbReference>
<feature type="domain" description="HRDC" evidence="10">
    <location>
        <begin position="495"/>
        <end position="575"/>
    </location>
</feature>
<feature type="region of interest" description="Disordered" evidence="9">
    <location>
        <begin position="823"/>
        <end position="862"/>
    </location>
</feature>
<evidence type="ECO:0000256" key="5">
    <source>
        <dbReference type="ARBA" id="ARBA00022835"/>
    </source>
</evidence>
<evidence type="ECO:0000313" key="11">
    <source>
        <dbReference type="EMBL" id="VDN04061.1"/>
    </source>
</evidence>
<dbReference type="InterPro" id="IPR036397">
    <property type="entry name" value="RNaseH_sf"/>
</dbReference>
<dbReference type="InterPro" id="IPR002562">
    <property type="entry name" value="3'-5'_exonuclease_dom"/>
</dbReference>
<name>A0A0N5D1H2_THECL</name>
<feature type="region of interest" description="Disordered" evidence="9">
    <location>
        <begin position="1"/>
        <end position="29"/>
    </location>
</feature>
<accession>A0A0N5D1H2</accession>
<dbReference type="Pfam" id="PF08066">
    <property type="entry name" value="PMC2NT"/>
    <property type="match status" value="1"/>
</dbReference>
<dbReference type="GO" id="GO:0000166">
    <property type="term" value="F:nucleotide binding"/>
    <property type="evidence" value="ECO:0007669"/>
    <property type="project" value="InterPro"/>
</dbReference>
<sequence length="862" mass="98418">MAQEQSSTCPTDSSAEEQSSSHDTDSSAAVREVKLRTVEAVRAANALPKLSEGYELCASFPVFSALMLQHQRRIISLMRDVFRNAGCVLSIPTDNMDIDELADRIGETNDIIYERAGILIDLLKKAKTMDEVVIPQQIVDAETTAIGQCNLLENQSRYSSLLARLPNSKNKPDELKVDDTDGALLAVKEKPQVVYGIEVDNSNSRFIPKLKNKYHELETSLKNLYIVDESSDGINTSNLWRSDEAESSHPYSRELIHFKVPEKQLSTGLVHPLKAISDTELTYVEKLDQLEKLREILNMGTEFSVDLEHNWHRSFLGLTCLVQISTRTADYIIDPFPLWNDMHILNEPFTNPNILKVFHGPESDILWLQRDFGIYVVNMFDTHKAMKALNFSKFSYHHLVQSYCKHTLDKKLQKADWRKRPLSDAHKVYARSDTHYLLHCYDQLRNNLIAAGNGSSSLLSSVYAESTKICASVYEKPVFISDGYEKLLTGRKPLDSRQHFALKALYKWRDEQARTYDESPQYILPNHMMLQIAEVLPREMQGILACCYPIPVHVKQELHSLHQMISTARDQPLVKPSIYGPCTGPLSFENLTFRLNRMTPLKALLSHFDFSSTKYNEEIRPLVVQDVGNAVQEKSAINCADPPTIYVLGEQPVIETERLNRVKKRLESWATPYECYQVAIAQRKMRLEKESQEAEAKKTDKTEHRNAEGKKLWSHLDPPANKPEYREQKTVVAELQIENEARKNVAQEIIIDEGMTLTKEKLKHKRKLASSTVSIPVPEKTNRTELAHSEDVKNRSHRSNWTVAAEKCEEQMDYDVLDRNQFNTGATSSSNVYDPFKRNRGGNRYSSGRGISMQTKAKPWNK</sequence>
<evidence type="ECO:0000256" key="9">
    <source>
        <dbReference type="SAM" id="MobiDB-lite"/>
    </source>
</evidence>
<dbReference type="GO" id="GO:0071036">
    <property type="term" value="P:nuclear polyadenylation-dependent snoRNA catabolic process"/>
    <property type="evidence" value="ECO:0007669"/>
    <property type="project" value="TreeGrafter"/>
</dbReference>
<reference evidence="11 12" key="2">
    <citation type="submission" date="2018-11" db="EMBL/GenBank/DDBJ databases">
        <authorList>
            <consortium name="Pathogen Informatics"/>
        </authorList>
    </citation>
    <scope>NUCLEOTIDE SEQUENCE [LARGE SCALE GENOMIC DNA]</scope>
</reference>
<dbReference type="Gene3D" id="1.10.150.80">
    <property type="entry name" value="HRDC domain"/>
    <property type="match status" value="1"/>
</dbReference>
<dbReference type="SMART" id="SM00474">
    <property type="entry name" value="35EXOc"/>
    <property type="match status" value="1"/>
</dbReference>
<dbReference type="GO" id="GO:0071039">
    <property type="term" value="P:nuclear polyadenylation-dependent CUT catabolic process"/>
    <property type="evidence" value="ECO:0007669"/>
    <property type="project" value="TreeGrafter"/>
</dbReference>
<comment type="subcellular location">
    <subcellularLocation>
        <location evidence="1">Nucleus</location>
    </subcellularLocation>
</comment>
<dbReference type="Gene3D" id="3.30.420.10">
    <property type="entry name" value="Ribonuclease H-like superfamily/Ribonuclease H"/>
    <property type="match status" value="1"/>
</dbReference>
<evidence type="ECO:0000256" key="2">
    <source>
        <dbReference type="ARBA" id="ARBA00022552"/>
    </source>
</evidence>
<keyword evidence="3" id="KW-0540">Nuclease</keyword>
<evidence type="ECO:0000256" key="6">
    <source>
        <dbReference type="ARBA" id="ARBA00022839"/>
    </source>
</evidence>
<evidence type="ECO:0000256" key="4">
    <source>
        <dbReference type="ARBA" id="ARBA00022801"/>
    </source>
</evidence>
<keyword evidence="7" id="KW-0539">Nucleus</keyword>
<feature type="compositionally biased region" description="Polar residues" evidence="9">
    <location>
        <begin position="823"/>
        <end position="832"/>
    </location>
</feature>
<dbReference type="InterPro" id="IPR049559">
    <property type="entry name" value="Rrp6p-like_exo"/>
</dbReference>
<keyword evidence="6" id="KW-0269">Exonuclease</keyword>
<dbReference type="STRING" id="103827.A0A0N5D1H2"/>
<dbReference type="Proteomes" id="UP000276776">
    <property type="component" value="Unassembled WGS sequence"/>
</dbReference>
<evidence type="ECO:0000313" key="13">
    <source>
        <dbReference type="WBParaSite" id="TCLT_0000669701-mRNA-1"/>
    </source>
</evidence>
<protein>
    <submittedName>
        <fullName evidence="13">HRDC domain-containing protein</fullName>
    </submittedName>
</protein>
<dbReference type="GO" id="GO:0071038">
    <property type="term" value="P:TRAMP-dependent tRNA surveillance pathway"/>
    <property type="evidence" value="ECO:0007669"/>
    <property type="project" value="TreeGrafter"/>
</dbReference>
<keyword evidence="4" id="KW-0378">Hydrolase</keyword>
<dbReference type="GO" id="GO:0005730">
    <property type="term" value="C:nucleolus"/>
    <property type="evidence" value="ECO:0007669"/>
    <property type="project" value="TreeGrafter"/>
</dbReference>
<dbReference type="GO" id="GO:0071051">
    <property type="term" value="P:poly(A)-dependent snoRNA 3'-end processing"/>
    <property type="evidence" value="ECO:0007669"/>
    <property type="project" value="TreeGrafter"/>
</dbReference>
<reference evidence="13" key="1">
    <citation type="submission" date="2017-02" db="UniProtKB">
        <authorList>
            <consortium name="WormBaseParasite"/>
        </authorList>
    </citation>
    <scope>IDENTIFICATION</scope>
</reference>
<dbReference type="PANTHER" id="PTHR12124">
    <property type="entry name" value="POLYMYOSITIS/SCLERODERMA AUTOANTIGEN-RELATED"/>
    <property type="match status" value="1"/>
</dbReference>
<dbReference type="PANTHER" id="PTHR12124:SF47">
    <property type="entry name" value="EXOSOME COMPONENT 10"/>
    <property type="match status" value="1"/>
</dbReference>
<dbReference type="InterPro" id="IPR010997">
    <property type="entry name" value="HRDC-like_sf"/>
</dbReference>
<dbReference type="GO" id="GO:0071037">
    <property type="term" value="P:nuclear polyadenylation-dependent snRNA catabolic process"/>
    <property type="evidence" value="ECO:0007669"/>
    <property type="project" value="TreeGrafter"/>
</dbReference>
<evidence type="ECO:0000259" key="10">
    <source>
        <dbReference type="PROSITE" id="PS50967"/>
    </source>
</evidence>
<dbReference type="Pfam" id="PF01612">
    <property type="entry name" value="DNA_pol_A_exo1"/>
    <property type="match status" value="1"/>
</dbReference>
<evidence type="ECO:0000256" key="7">
    <source>
        <dbReference type="ARBA" id="ARBA00023242"/>
    </source>
</evidence>
<evidence type="ECO:0000256" key="3">
    <source>
        <dbReference type="ARBA" id="ARBA00022722"/>
    </source>
</evidence>
<dbReference type="WBParaSite" id="TCLT_0000669701-mRNA-1">
    <property type="protein sequence ID" value="TCLT_0000669701-mRNA-1"/>
    <property type="gene ID" value="TCLT_0000669701"/>
</dbReference>
<gene>
    <name evidence="11" type="ORF">TCLT_LOCUS6686</name>
</gene>
<keyword evidence="2" id="KW-0698">rRNA processing</keyword>
<dbReference type="SUPFAM" id="SSF47819">
    <property type="entry name" value="HRDC-like"/>
    <property type="match status" value="1"/>
</dbReference>
<feature type="compositionally biased region" description="Polar residues" evidence="9">
    <location>
        <begin position="1"/>
        <end position="18"/>
    </location>
</feature>
<feature type="region of interest" description="Disordered" evidence="9">
    <location>
        <begin position="689"/>
        <end position="722"/>
    </location>
</feature>
<keyword evidence="12" id="KW-1185">Reference proteome</keyword>
<keyword evidence="5" id="KW-0271">Exosome</keyword>
<dbReference type="GO" id="GO:0003727">
    <property type="term" value="F:single-stranded RNA binding"/>
    <property type="evidence" value="ECO:0007669"/>
    <property type="project" value="TreeGrafter"/>
</dbReference>
<organism evidence="13">
    <name type="scientific">Thelazia callipaeda</name>
    <name type="common">Oriental eyeworm</name>
    <name type="synonym">Parasitic nematode</name>
    <dbReference type="NCBI Taxonomy" id="103827"/>
    <lineage>
        <taxon>Eukaryota</taxon>
        <taxon>Metazoa</taxon>
        <taxon>Ecdysozoa</taxon>
        <taxon>Nematoda</taxon>
        <taxon>Chromadorea</taxon>
        <taxon>Rhabditida</taxon>
        <taxon>Spirurina</taxon>
        <taxon>Spiruromorpha</taxon>
        <taxon>Thelazioidea</taxon>
        <taxon>Thelaziidae</taxon>
        <taxon>Thelazia</taxon>
    </lineage>
</organism>
<evidence type="ECO:0000313" key="12">
    <source>
        <dbReference type="Proteomes" id="UP000276776"/>
    </source>
</evidence>
<dbReference type="OrthoDB" id="2250022at2759"/>
<evidence type="ECO:0000256" key="1">
    <source>
        <dbReference type="ARBA" id="ARBA00004123"/>
    </source>
</evidence>
<dbReference type="GO" id="GO:0071035">
    <property type="term" value="P:nuclear polyadenylation-dependent rRNA catabolic process"/>
    <property type="evidence" value="ECO:0007669"/>
    <property type="project" value="TreeGrafter"/>
</dbReference>
<evidence type="ECO:0000256" key="8">
    <source>
        <dbReference type="ARBA" id="ARBA00043957"/>
    </source>
</evidence>
<dbReference type="InterPro" id="IPR045092">
    <property type="entry name" value="Rrp6-like"/>
</dbReference>
<dbReference type="EMBL" id="UYYF01004435">
    <property type="protein sequence ID" value="VDN04061.1"/>
    <property type="molecule type" value="Genomic_DNA"/>
</dbReference>
<dbReference type="GO" id="GO:0000176">
    <property type="term" value="C:nuclear exosome (RNase complex)"/>
    <property type="evidence" value="ECO:0007669"/>
    <property type="project" value="InterPro"/>
</dbReference>
<dbReference type="OMA" id="LPMRTEG"/>